<name>A0A816CJ22_ADIRI</name>
<organism evidence="1 2">
    <name type="scientific">Adineta ricciae</name>
    <name type="common">Rotifer</name>
    <dbReference type="NCBI Taxonomy" id="249248"/>
    <lineage>
        <taxon>Eukaryota</taxon>
        <taxon>Metazoa</taxon>
        <taxon>Spiralia</taxon>
        <taxon>Gnathifera</taxon>
        <taxon>Rotifera</taxon>
        <taxon>Eurotatoria</taxon>
        <taxon>Bdelloidea</taxon>
        <taxon>Adinetida</taxon>
        <taxon>Adinetidae</taxon>
        <taxon>Adineta</taxon>
    </lineage>
</organism>
<comment type="caution">
    <text evidence="1">The sequence shown here is derived from an EMBL/GenBank/DDBJ whole genome shotgun (WGS) entry which is preliminary data.</text>
</comment>
<keyword evidence="2" id="KW-1185">Reference proteome</keyword>
<proteinExistence type="predicted"/>
<feature type="non-terminal residue" evidence="1">
    <location>
        <position position="52"/>
    </location>
</feature>
<sequence>MNIVEEYFWQADMAFQSNRLNESCQYICQAIEHLDQPKLTLEQLELLWTVIP</sequence>
<evidence type="ECO:0000313" key="2">
    <source>
        <dbReference type="Proteomes" id="UP000663828"/>
    </source>
</evidence>
<gene>
    <name evidence="1" type="ORF">XAT740_LOCUS50471</name>
</gene>
<evidence type="ECO:0000313" key="1">
    <source>
        <dbReference type="EMBL" id="CAF1622761.1"/>
    </source>
</evidence>
<reference evidence="1" key="1">
    <citation type="submission" date="2021-02" db="EMBL/GenBank/DDBJ databases">
        <authorList>
            <person name="Nowell W R."/>
        </authorList>
    </citation>
    <scope>NUCLEOTIDE SEQUENCE</scope>
</reference>
<accession>A0A816CJ22</accession>
<dbReference type="EMBL" id="CAJNOR010007757">
    <property type="protein sequence ID" value="CAF1622761.1"/>
    <property type="molecule type" value="Genomic_DNA"/>
</dbReference>
<dbReference type="Proteomes" id="UP000663828">
    <property type="component" value="Unassembled WGS sequence"/>
</dbReference>
<dbReference type="AlphaFoldDB" id="A0A816CJ22"/>
<protein>
    <submittedName>
        <fullName evidence="1">Uncharacterized protein</fullName>
    </submittedName>
</protein>